<dbReference type="EMBL" id="JGZM01000007">
    <property type="protein sequence ID" value="KFI86097.1"/>
    <property type="molecule type" value="Genomic_DNA"/>
</dbReference>
<name>A0A087CS47_9BIFI</name>
<evidence type="ECO:0000256" key="2">
    <source>
        <dbReference type="SAM" id="SignalP"/>
    </source>
</evidence>
<feature type="chain" id="PRO_5039581824" evidence="2">
    <location>
        <begin position="22"/>
        <end position="400"/>
    </location>
</feature>
<dbReference type="PROSITE" id="PS51257">
    <property type="entry name" value="PROKAR_LIPOPROTEIN"/>
    <property type="match status" value="1"/>
</dbReference>
<protein>
    <submittedName>
        <fullName evidence="3">Uncharacterized protein</fullName>
    </submittedName>
</protein>
<feature type="signal peptide" evidence="2">
    <location>
        <begin position="1"/>
        <end position="21"/>
    </location>
</feature>
<feature type="region of interest" description="Disordered" evidence="1">
    <location>
        <begin position="22"/>
        <end position="60"/>
    </location>
</feature>
<evidence type="ECO:0000313" key="3">
    <source>
        <dbReference type="EMBL" id="KFI86097.1"/>
    </source>
</evidence>
<feature type="compositionally biased region" description="Low complexity" evidence="1">
    <location>
        <begin position="22"/>
        <end position="45"/>
    </location>
</feature>
<keyword evidence="2" id="KW-0732">Signal</keyword>
<reference evidence="3 4" key="1">
    <citation type="submission" date="2014-03" db="EMBL/GenBank/DDBJ databases">
        <title>Genomics of Bifidobacteria.</title>
        <authorList>
            <person name="Ventura M."/>
            <person name="Milani C."/>
            <person name="Lugli G.A."/>
        </authorList>
    </citation>
    <scope>NUCLEOTIDE SEQUENCE [LARGE SCALE GENOMIC DNA]</scope>
    <source>
        <strain evidence="3 4">LMG 14934</strain>
    </source>
</reference>
<dbReference type="Proteomes" id="UP000029040">
    <property type="component" value="Unassembled WGS sequence"/>
</dbReference>
<organism evidence="3 4">
    <name type="scientific">Bifidobacterium pullorum subsp. saeculare DSM 6531 = LMG 14934</name>
    <dbReference type="NCBI Taxonomy" id="1437611"/>
    <lineage>
        <taxon>Bacteria</taxon>
        <taxon>Bacillati</taxon>
        <taxon>Actinomycetota</taxon>
        <taxon>Actinomycetes</taxon>
        <taxon>Bifidobacteriales</taxon>
        <taxon>Bifidobacteriaceae</taxon>
        <taxon>Bifidobacterium</taxon>
    </lineage>
</organism>
<gene>
    <name evidence="3" type="ORF">BSAE_1697</name>
</gene>
<sequence length="400" mass="42723">MKNKLIALLAAVCMLITGCSAPSEEPAQPAPESSSSTVNGGSVDDSGSDDEQPRYTSLNDPELLQRIEDDVYADLEQRFGNDDYTIEAITSEYISKEYLEEITYNSKRNVFFGYTLEELDEQFEGTRYVFTLGENGRTTVDAFESYDDAYYQMLSDVAIGTGVILVCLTISVVTGGAGAAATGAGALNTISTVFAVSAKTGTACALSSGVISAATAAAVTGIETGDVEETLEAAALAGGNGFKWGAITGAVAGGISHVLPKTMTGSKIPTYQESEQEALRRIKNGTDQVSYLAGKKVPWGTSGSTRPDVVSPLGNGTEAVLATEVKNYDLSNSGSFSVLLKELHRQVSERNIALPKGSKQEIILDARGRGYSKKFMEEVVKRIHDELSDVYPDIPITYWR</sequence>
<accession>A0A087CS47</accession>
<evidence type="ECO:0000313" key="4">
    <source>
        <dbReference type="Proteomes" id="UP000029040"/>
    </source>
</evidence>
<comment type="caution">
    <text evidence="3">The sequence shown here is derived from an EMBL/GenBank/DDBJ whole genome shotgun (WGS) entry which is preliminary data.</text>
</comment>
<dbReference type="AlphaFoldDB" id="A0A087CS47"/>
<dbReference type="RefSeq" id="WP_033509917.1">
    <property type="nucleotide sequence ID" value="NZ_JDTM01000011.1"/>
</dbReference>
<evidence type="ECO:0000256" key="1">
    <source>
        <dbReference type="SAM" id="MobiDB-lite"/>
    </source>
</evidence>
<proteinExistence type="predicted"/>